<dbReference type="InterPro" id="IPR036296">
    <property type="entry name" value="SKP1-like_dim_sf"/>
</dbReference>
<dbReference type="SUPFAM" id="SSF81382">
    <property type="entry name" value="Skp1 dimerisation domain-like"/>
    <property type="match status" value="1"/>
</dbReference>
<evidence type="ECO:0000256" key="2">
    <source>
        <dbReference type="ARBA" id="ARBA00022786"/>
    </source>
</evidence>
<comment type="similarity">
    <text evidence="1 3">Belongs to the SKP1 family.</text>
</comment>
<evidence type="ECO:0000256" key="3">
    <source>
        <dbReference type="PIRNR" id="PIRNR028729"/>
    </source>
</evidence>
<dbReference type="PANTHER" id="PTHR11165">
    <property type="entry name" value="SKP1"/>
    <property type="match status" value="1"/>
</dbReference>
<dbReference type="SUPFAM" id="SSF54695">
    <property type="entry name" value="POZ domain"/>
    <property type="match status" value="1"/>
</dbReference>
<keyword evidence="2 3" id="KW-0833">Ubl conjugation pathway</keyword>
<feature type="domain" description="SKP1 component POZ" evidence="5">
    <location>
        <begin position="10"/>
        <end position="70"/>
    </location>
</feature>
<dbReference type="EMBL" id="JAKKPZ010000004">
    <property type="protein sequence ID" value="KAI1722250.1"/>
    <property type="molecule type" value="Genomic_DNA"/>
</dbReference>
<keyword evidence="7" id="KW-1185">Reference proteome</keyword>
<dbReference type="Proteomes" id="UP001201812">
    <property type="component" value="Unassembled WGS sequence"/>
</dbReference>
<proteinExistence type="inferred from homology"/>
<name>A0AAD4NDB7_9BILA</name>
<comment type="function">
    <text evidence="3">Probable essential component of SCF (SKP1-CUL1-F-box protein) E3 ubiquitin-protein ligase complexes, which mediate the ubiquitination and subsequent proteasomal degradation of target proteins. Regulates cell proliferation during embryonic and larval development.</text>
</comment>
<dbReference type="SMART" id="SM00512">
    <property type="entry name" value="Skp1"/>
    <property type="match status" value="1"/>
</dbReference>
<feature type="domain" description="SKP1 component dimerisation" evidence="4">
    <location>
        <begin position="122"/>
        <end position="168"/>
    </location>
</feature>
<accession>A0AAD4NDB7</accession>
<dbReference type="GO" id="GO:0006511">
    <property type="term" value="P:ubiquitin-dependent protein catabolic process"/>
    <property type="evidence" value="ECO:0007669"/>
    <property type="project" value="InterPro"/>
</dbReference>
<dbReference type="InterPro" id="IPR016072">
    <property type="entry name" value="Skp1_comp_dimer"/>
</dbReference>
<dbReference type="InterPro" id="IPR011333">
    <property type="entry name" value="SKP1/BTB/POZ_sf"/>
</dbReference>
<dbReference type="InterPro" id="IPR016073">
    <property type="entry name" value="Skp1_comp_POZ"/>
</dbReference>
<comment type="pathway">
    <text evidence="3">Protein modification; protein ubiquitination.</text>
</comment>
<organism evidence="6 7">
    <name type="scientific">Ditylenchus destructor</name>
    <dbReference type="NCBI Taxonomy" id="166010"/>
    <lineage>
        <taxon>Eukaryota</taxon>
        <taxon>Metazoa</taxon>
        <taxon>Ecdysozoa</taxon>
        <taxon>Nematoda</taxon>
        <taxon>Chromadorea</taxon>
        <taxon>Rhabditida</taxon>
        <taxon>Tylenchina</taxon>
        <taxon>Tylenchomorpha</taxon>
        <taxon>Sphaerularioidea</taxon>
        <taxon>Anguinidae</taxon>
        <taxon>Anguininae</taxon>
        <taxon>Ditylenchus</taxon>
    </lineage>
</organism>
<dbReference type="InterPro" id="IPR016897">
    <property type="entry name" value="SKP1"/>
</dbReference>
<evidence type="ECO:0000313" key="7">
    <source>
        <dbReference type="Proteomes" id="UP001201812"/>
    </source>
</evidence>
<gene>
    <name evidence="6" type="ORF">DdX_04560</name>
</gene>
<reference evidence="6" key="1">
    <citation type="submission" date="2022-01" db="EMBL/GenBank/DDBJ databases">
        <title>Genome Sequence Resource for Two Populations of Ditylenchus destructor, the Migratory Endoparasitic Phytonematode.</title>
        <authorList>
            <person name="Zhang H."/>
            <person name="Lin R."/>
            <person name="Xie B."/>
        </authorList>
    </citation>
    <scope>NUCLEOTIDE SEQUENCE</scope>
    <source>
        <strain evidence="6">BazhouSP</strain>
    </source>
</reference>
<evidence type="ECO:0000259" key="4">
    <source>
        <dbReference type="Pfam" id="PF01466"/>
    </source>
</evidence>
<dbReference type="Pfam" id="PF01466">
    <property type="entry name" value="Skp1"/>
    <property type="match status" value="1"/>
</dbReference>
<evidence type="ECO:0000259" key="5">
    <source>
        <dbReference type="Pfam" id="PF03931"/>
    </source>
</evidence>
<evidence type="ECO:0000313" key="6">
    <source>
        <dbReference type="EMBL" id="KAI1722250.1"/>
    </source>
</evidence>
<sequence length="171" mass="20075">MSEDIIVFVHCCDEEVVKADFEAMKQSQVFLDMVEALNIDSRETGHMEFPVKKVKGVTMVNVVEWCNNHINVPEPVTKEKPDTCDRIWFDFTEQETDFFKALQTQEVIDLANAADYLGIHHLYMFCCQNLAQRIKDVNFEPEKIREMFDLTADMTDNEMKAIREKHVWVNY</sequence>
<dbReference type="AlphaFoldDB" id="A0AAD4NDB7"/>
<comment type="caution">
    <text evidence="6">The sequence shown here is derived from an EMBL/GenBank/DDBJ whole genome shotgun (WGS) entry which is preliminary data.</text>
</comment>
<dbReference type="InterPro" id="IPR001232">
    <property type="entry name" value="SKP1-like"/>
</dbReference>
<protein>
    <recommendedName>
        <fullName evidence="3">Skp1-related protein</fullName>
    </recommendedName>
</protein>
<evidence type="ECO:0000256" key="1">
    <source>
        <dbReference type="ARBA" id="ARBA00009993"/>
    </source>
</evidence>
<dbReference type="Gene3D" id="3.30.710.10">
    <property type="entry name" value="Potassium Channel Kv1.1, Chain A"/>
    <property type="match status" value="1"/>
</dbReference>
<dbReference type="Pfam" id="PF03931">
    <property type="entry name" value="Skp1_POZ"/>
    <property type="match status" value="1"/>
</dbReference>
<dbReference type="PIRSF" id="PIRSF028729">
    <property type="entry name" value="E3_ubiquit_lig_SCF_Skp"/>
    <property type="match status" value="1"/>
</dbReference>